<dbReference type="NCBIfam" id="TIGR00003">
    <property type="entry name" value="copper ion binding protein"/>
    <property type="match status" value="1"/>
</dbReference>
<dbReference type="InterPro" id="IPR006122">
    <property type="entry name" value="HMA_Cu_ion-bd"/>
</dbReference>
<dbReference type="CDD" id="cd00371">
    <property type="entry name" value="HMA"/>
    <property type="match status" value="3"/>
</dbReference>
<keyword evidence="2" id="KW-0186">Copper</keyword>
<dbReference type="Proteomes" id="UP000054636">
    <property type="component" value="Unassembled WGS sequence"/>
</dbReference>
<dbReference type="PROSITE" id="PS01047">
    <property type="entry name" value="HMA_1"/>
    <property type="match status" value="2"/>
</dbReference>
<dbReference type="InterPro" id="IPR001802">
    <property type="entry name" value="MerP/CopZ"/>
</dbReference>
<protein>
    <submittedName>
        <fullName evidence="4">Glutathione S-transferase T1</fullName>
    </submittedName>
</protein>
<dbReference type="FunFam" id="3.30.70.100:FF:000001">
    <property type="entry name" value="ATPase copper transporting beta"/>
    <property type="match status" value="1"/>
</dbReference>
<evidence type="ECO:0000256" key="1">
    <source>
        <dbReference type="ARBA" id="ARBA00022723"/>
    </source>
</evidence>
<dbReference type="AlphaFoldDB" id="A0A0W8DMQ2"/>
<dbReference type="PROSITE" id="PS50846">
    <property type="entry name" value="HMA_2"/>
    <property type="match status" value="2"/>
</dbReference>
<dbReference type="PANTHER" id="PTHR46594">
    <property type="entry name" value="P-TYPE CATION-TRANSPORTING ATPASE"/>
    <property type="match status" value="1"/>
</dbReference>
<dbReference type="InterPro" id="IPR036163">
    <property type="entry name" value="HMA_dom_sf"/>
</dbReference>
<comment type="caution">
    <text evidence="4">The sequence shown here is derived from an EMBL/GenBank/DDBJ whole genome shotgun (WGS) entry which is preliminary data.</text>
</comment>
<evidence type="ECO:0000313" key="5">
    <source>
        <dbReference type="Proteomes" id="UP000054636"/>
    </source>
</evidence>
<dbReference type="InterPro" id="IPR006121">
    <property type="entry name" value="HMA_dom"/>
</dbReference>
<dbReference type="EMBL" id="LNFP01000113">
    <property type="protein sequence ID" value="KUF97452.1"/>
    <property type="molecule type" value="Genomic_DNA"/>
</dbReference>
<gene>
    <name evidence="4" type="ORF">AM588_10007279</name>
</gene>
<evidence type="ECO:0000259" key="3">
    <source>
        <dbReference type="PROSITE" id="PS50846"/>
    </source>
</evidence>
<evidence type="ECO:0000313" key="4">
    <source>
        <dbReference type="EMBL" id="KUF97452.1"/>
    </source>
</evidence>
<dbReference type="Gene3D" id="3.30.70.100">
    <property type="match status" value="3"/>
</dbReference>
<feature type="domain" description="HMA" evidence="3">
    <location>
        <begin position="33"/>
        <end position="100"/>
    </location>
</feature>
<proteinExistence type="predicted"/>
<dbReference type="SUPFAM" id="SSF55008">
    <property type="entry name" value="HMA, heavy metal-associated domain"/>
    <property type="match status" value="3"/>
</dbReference>
<organism evidence="4 5">
    <name type="scientific">Phytophthora nicotianae</name>
    <name type="common">Potato buckeye rot agent</name>
    <name type="synonym">Phytophthora parasitica</name>
    <dbReference type="NCBI Taxonomy" id="4792"/>
    <lineage>
        <taxon>Eukaryota</taxon>
        <taxon>Sar</taxon>
        <taxon>Stramenopiles</taxon>
        <taxon>Oomycota</taxon>
        <taxon>Peronosporomycetes</taxon>
        <taxon>Peronosporales</taxon>
        <taxon>Peronosporaceae</taxon>
        <taxon>Phytophthora</taxon>
    </lineage>
</organism>
<evidence type="ECO:0000256" key="2">
    <source>
        <dbReference type="ARBA" id="ARBA00023008"/>
    </source>
</evidence>
<accession>A0A0W8DMQ2</accession>
<dbReference type="Pfam" id="PF00403">
    <property type="entry name" value="HMA"/>
    <property type="match status" value="2"/>
</dbReference>
<sequence>MATAASDAQGEDYWGVISAPSSPADQVHGDTERVVCLDVAGLTCNGCVRKVQDALNAADGVANATVNFETKRATVCLKTDSHITEANVVDVVQSVGQKYKASQSEKLETLTNDVSIPVADAGDDSVSATLLIGGMTCNSCAASVESSLTQTEGVISAVVTFATEKAVVRYDKSVVEMPALIEVVESVGYEAAFMAGDKRTSSNATLLISGMTCNSCANSVENVLKNTKVCCLPL</sequence>
<dbReference type="PRINTS" id="PR00946">
    <property type="entry name" value="HGSCAVENGER"/>
</dbReference>
<feature type="domain" description="HMA" evidence="3">
    <location>
        <begin position="126"/>
        <end position="192"/>
    </location>
</feature>
<dbReference type="InterPro" id="IPR017969">
    <property type="entry name" value="Heavy-metal-associated_CS"/>
</dbReference>
<keyword evidence="1" id="KW-0479">Metal-binding</keyword>
<dbReference type="PANTHER" id="PTHR46594:SF4">
    <property type="entry name" value="P-TYPE CATION-TRANSPORTING ATPASE"/>
    <property type="match status" value="1"/>
</dbReference>
<dbReference type="GO" id="GO:0005507">
    <property type="term" value="F:copper ion binding"/>
    <property type="evidence" value="ECO:0007669"/>
    <property type="project" value="InterPro"/>
</dbReference>
<name>A0A0W8DMQ2_PHYNI</name>
<reference evidence="4 5" key="1">
    <citation type="submission" date="2015-11" db="EMBL/GenBank/DDBJ databases">
        <title>Genomes and virulence difference between two physiological races of Phytophthora nicotianae.</title>
        <authorList>
            <person name="Liu H."/>
            <person name="Ma X."/>
            <person name="Yu H."/>
            <person name="Fang D."/>
            <person name="Li Y."/>
            <person name="Wang X."/>
            <person name="Wang W."/>
            <person name="Dong Y."/>
            <person name="Xiao B."/>
        </authorList>
    </citation>
    <scope>NUCLEOTIDE SEQUENCE [LARGE SCALE GENOMIC DNA]</scope>
    <source>
        <strain evidence="5">race 1</strain>
    </source>
</reference>